<feature type="domain" description="Retrotransposon gag" evidence="1">
    <location>
        <begin position="108"/>
        <end position="206"/>
    </location>
</feature>
<dbReference type="PANTHER" id="PTHR35046:SF21">
    <property type="entry name" value="RETROTRANSPOSON GAG DOMAIN-CONTAINING PROTEIN-RELATED"/>
    <property type="match status" value="1"/>
</dbReference>
<dbReference type="AlphaFoldDB" id="A0A484MLK6"/>
<name>A0A484MLK6_9ASTE</name>
<reference evidence="2 3" key="1">
    <citation type="submission" date="2018-04" db="EMBL/GenBank/DDBJ databases">
        <authorList>
            <person name="Vogel A."/>
        </authorList>
    </citation>
    <scope>NUCLEOTIDE SEQUENCE [LARGE SCALE GENOMIC DNA]</scope>
</reference>
<dbReference type="EMBL" id="OOIL02003913">
    <property type="protein sequence ID" value="VFQ89851.1"/>
    <property type="molecule type" value="Genomic_DNA"/>
</dbReference>
<dbReference type="Pfam" id="PF03732">
    <property type="entry name" value="Retrotrans_gag"/>
    <property type="match status" value="1"/>
</dbReference>
<organism evidence="2 3">
    <name type="scientific">Cuscuta campestris</name>
    <dbReference type="NCBI Taxonomy" id="132261"/>
    <lineage>
        <taxon>Eukaryota</taxon>
        <taxon>Viridiplantae</taxon>
        <taxon>Streptophyta</taxon>
        <taxon>Embryophyta</taxon>
        <taxon>Tracheophyta</taxon>
        <taxon>Spermatophyta</taxon>
        <taxon>Magnoliopsida</taxon>
        <taxon>eudicotyledons</taxon>
        <taxon>Gunneridae</taxon>
        <taxon>Pentapetalae</taxon>
        <taxon>asterids</taxon>
        <taxon>lamiids</taxon>
        <taxon>Solanales</taxon>
        <taxon>Convolvulaceae</taxon>
        <taxon>Cuscuteae</taxon>
        <taxon>Cuscuta</taxon>
        <taxon>Cuscuta subgen. Grammica</taxon>
        <taxon>Cuscuta sect. Cleistogrammica</taxon>
    </lineage>
</organism>
<gene>
    <name evidence="2" type="ORF">CCAM_LOCUS31627</name>
</gene>
<evidence type="ECO:0000313" key="2">
    <source>
        <dbReference type="EMBL" id="VFQ89851.1"/>
    </source>
</evidence>
<evidence type="ECO:0000259" key="1">
    <source>
        <dbReference type="Pfam" id="PF03732"/>
    </source>
</evidence>
<protein>
    <recommendedName>
        <fullName evidence="1">Retrotransposon gag domain-containing protein</fullName>
    </recommendedName>
</protein>
<dbReference type="PANTHER" id="PTHR35046">
    <property type="entry name" value="ZINC KNUCKLE (CCHC-TYPE) FAMILY PROTEIN"/>
    <property type="match status" value="1"/>
</dbReference>
<dbReference type="Proteomes" id="UP000595140">
    <property type="component" value="Unassembled WGS sequence"/>
</dbReference>
<keyword evidence="3" id="KW-1185">Reference proteome</keyword>
<sequence length="346" mass="38946">MSNESQPMSHEELVASNAALKVQVEYLAKEVANFTKIKLNALQGSDHEDDASTSGINKTRAPIHEGSNFKVDIPTFDGKNDPDEFPEWLETVERVFDFKDVSDEKNVKIVALKFRKYASTWWTNTGTKRRRNGKEPVSTWTKMRSLLKKKFLPAEYVRENFSKLQTLKQGSKSVEDYHREFEELFLRCDLQEDDEQTFVLYLFGLNLQIANTVELQSYETLEELTKLALKVEAQIKKSKALFSKPNPTYTWPNPIVAVQLEQPAAGRPPLPFDHAGIADLRLLAAPANCGLTVAGSPSPTARVSAADDGLQSPLFRLRRKSAAIIAVESSAGRLSPASRRRCFLRQ</sequence>
<dbReference type="InterPro" id="IPR005162">
    <property type="entry name" value="Retrotrans_gag_dom"/>
</dbReference>
<proteinExistence type="predicted"/>
<evidence type="ECO:0000313" key="3">
    <source>
        <dbReference type="Proteomes" id="UP000595140"/>
    </source>
</evidence>
<accession>A0A484MLK6</accession>
<dbReference type="OrthoDB" id="1934635at2759"/>